<dbReference type="GO" id="GO:0004146">
    <property type="term" value="F:dihydrofolate reductase activity"/>
    <property type="evidence" value="ECO:0007669"/>
    <property type="project" value="UniProtKB-EC"/>
</dbReference>
<evidence type="ECO:0000256" key="4">
    <source>
        <dbReference type="ARBA" id="ARBA00022563"/>
    </source>
</evidence>
<name>A0A926EHU2_9FIRM</name>
<dbReference type="InterPro" id="IPR017925">
    <property type="entry name" value="DHFR_CS"/>
</dbReference>
<dbReference type="CDD" id="cd00209">
    <property type="entry name" value="DHFR"/>
    <property type="match status" value="1"/>
</dbReference>
<dbReference type="PIRSF" id="PIRSF000194">
    <property type="entry name" value="DHFR"/>
    <property type="match status" value="1"/>
</dbReference>
<evidence type="ECO:0000256" key="8">
    <source>
        <dbReference type="RuleBase" id="RU004474"/>
    </source>
</evidence>
<comment type="caution">
    <text evidence="10">The sequence shown here is derived from an EMBL/GenBank/DDBJ whole genome shotgun (WGS) entry which is preliminary data.</text>
</comment>
<dbReference type="PANTHER" id="PTHR48069">
    <property type="entry name" value="DIHYDROFOLATE REDUCTASE"/>
    <property type="match status" value="1"/>
</dbReference>
<proteinExistence type="inferred from homology"/>
<dbReference type="InterPro" id="IPR001796">
    <property type="entry name" value="DHFR_dom"/>
</dbReference>
<dbReference type="GO" id="GO:0050661">
    <property type="term" value="F:NADP binding"/>
    <property type="evidence" value="ECO:0007669"/>
    <property type="project" value="InterPro"/>
</dbReference>
<dbReference type="GO" id="GO:0046655">
    <property type="term" value="P:folic acid metabolic process"/>
    <property type="evidence" value="ECO:0007669"/>
    <property type="project" value="TreeGrafter"/>
</dbReference>
<gene>
    <name evidence="10" type="ORF">H8718_14035</name>
</gene>
<dbReference type="PROSITE" id="PS00075">
    <property type="entry name" value="DHFR_1"/>
    <property type="match status" value="1"/>
</dbReference>
<evidence type="ECO:0000256" key="3">
    <source>
        <dbReference type="ARBA" id="ARBA00012856"/>
    </source>
</evidence>
<evidence type="ECO:0000256" key="7">
    <source>
        <dbReference type="PIRNR" id="PIRNR000194"/>
    </source>
</evidence>
<dbReference type="EMBL" id="JACRSY010000024">
    <property type="protein sequence ID" value="MBC8580639.1"/>
    <property type="molecule type" value="Genomic_DNA"/>
</dbReference>
<keyword evidence="5 7" id="KW-0521">NADP</keyword>
<evidence type="ECO:0000313" key="10">
    <source>
        <dbReference type="EMBL" id="MBC8580639.1"/>
    </source>
</evidence>
<dbReference type="PRINTS" id="PR00070">
    <property type="entry name" value="DHFR"/>
</dbReference>
<organism evidence="10 11">
    <name type="scientific">Zhenhengia yiwuensis</name>
    <dbReference type="NCBI Taxonomy" id="2763666"/>
    <lineage>
        <taxon>Bacteria</taxon>
        <taxon>Bacillati</taxon>
        <taxon>Bacillota</taxon>
        <taxon>Clostridia</taxon>
        <taxon>Lachnospirales</taxon>
        <taxon>Lachnospiraceae</taxon>
        <taxon>Zhenhengia</taxon>
    </lineage>
</organism>
<dbReference type="Pfam" id="PF00186">
    <property type="entry name" value="DHFR_1"/>
    <property type="match status" value="1"/>
</dbReference>
<evidence type="ECO:0000256" key="1">
    <source>
        <dbReference type="ARBA" id="ARBA00004903"/>
    </source>
</evidence>
<keyword evidence="4 7" id="KW-0554">One-carbon metabolism</keyword>
<dbReference type="Proteomes" id="UP000655830">
    <property type="component" value="Unassembled WGS sequence"/>
</dbReference>
<feature type="domain" description="DHFR" evidence="9">
    <location>
        <begin position="1"/>
        <end position="158"/>
    </location>
</feature>
<accession>A0A926EHU2</accession>
<keyword evidence="11" id="KW-1185">Reference proteome</keyword>
<comment type="similarity">
    <text evidence="2 7 8">Belongs to the dihydrofolate reductase family.</text>
</comment>
<comment type="catalytic activity">
    <reaction evidence="7">
        <text>(6S)-5,6,7,8-tetrahydrofolate + NADP(+) = 7,8-dihydrofolate + NADPH + H(+)</text>
        <dbReference type="Rhea" id="RHEA:15009"/>
        <dbReference type="ChEBI" id="CHEBI:15378"/>
        <dbReference type="ChEBI" id="CHEBI:57451"/>
        <dbReference type="ChEBI" id="CHEBI:57453"/>
        <dbReference type="ChEBI" id="CHEBI:57783"/>
        <dbReference type="ChEBI" id="CHEBI:58349"/>
        <dbReference type="EC" id="1.5.1.3"/>
    </reaction>
</comment>
<dbReference type="AlphaFoldDB" id="A0A926EHU2"/>
<sequence>MIALIVAHSRNRVIGNKGHMPWNLKNELKRFKALTTDHVVVMGRRTYESIGHPLPNRMNIVISCTQNLDDENCMTAHSLEEAIHLAQVKAPGKTIYITGGERLYKESLHLVNTMYITLIDAYIEGDTFFPTFNEEDFTKQIDAVFHEELTYTYMTYRRK</sequence>
<dbReference type="PANTHER" id="PTHR48069:SF3">
    <property type="entry name" value="DIHYDROFOLATE REDUCTASE"/>
    <property type="match status" value="1"/>
</dbReference>
<dbReference type="EC" id="1.5.1.3" evidence="3 7"/>
<evidence type="ECO:0000256" key="2">
    <source>
        <dbReference type="ARBA" id="ARBA00009539"/>
    </source>
</evidence>
<protein>
    <recommendedName>
        <fullName evidence="3 7">Dihydrofolate reductase</fullName>
        <ecNumber evidence="3 7">1.5.1.3</ecNumber>
    </recommendedName>
</protein>
<keyword evidence="6 7" id="KW-0560">Oxidoreductase</keyword>
<dbReference type="GO" id="GO:0046452">
    <property type="term" value="P:dihydrofolate metabolic process"/>
    <property type="evidence" value="ECO:0007669"/>
    <property type="project" value="TreeGrafter"/>
</dbReference>
<evidence type="ECO:0000256" key="5">
    <source>
        <dbReference type="ARBA" id="ARBA00022857"/>
    </source>
</evidence>
<evidence type="ECO:0000256" key="6">
    <source>
        <dbReference type="ARBA" id="ARBA00023002"/>
    </source>
</evidence>
<dbReference type="SUPFAM" id="SSF53597">
    <property type="entry name" value="Dihydrofolate reductase-like"/>
    <property type="match status" value="1"/>
</dbReference>
<comment type="pathway">
    <text evidence="1 7">Cofactor biosynthesis; tetrahydrofolate biosynthesis; 5,6,7,8-tetrahydrofolate from 7,8-dihydrofolate: step 1/1.</text>
</comment>
<dbReference type="GO" id="GO:0005829">
    <property type="term" value="C:cytosol"/>
    <property type="evidence" value="ECO:0007669"/>
    <property type="project" value="TreeGrafter"/>
</dbReference>
<dbReference type="InterPro" id="IPR024072">
    <property type="entry name" value="DHFR-like_dom_sf"/>
</dbReference>
<dbReference type="InterPro" id="IPR012259">
    <property type="entry name" value="DHFR"/>
</dbReference>
<comment type="function">
    <text evidence="7">Key enzyme in folate metabolism. Catalyzes an essential reaction for de novo glycine and purine synthesis, and for DNA precursor synthesis.</text>
</comment>
<reference evidence="10" key="1">
    <citation type="submission" date="2020-08" db="EMBL/GenBank/DDBJ databases">
        <title>Genome public.</title>
        <authorList>
            <person name="Liu C."/>
            <person name="Sun Q."/>
        </authorList>
    </citation>
    <scope>NUCLEOTIDE SEQUENCE</scope>
    <source>
        <strain evidence="10">NSJ-12</strain>
    </source>
</reference>
<dbReference type="RefSeq" id="WP_249333364.1">
    <property type="nucleotide sequence ID" value="NZ_JACRSY010000024.1"/>
</dbReference>
<dbReference type="GO" id="GO:0046654">
    <property type="term" value="P:tetrahydrofolate biosynthetic process"/>
    <property type="evidence" value="ECO:0007669"/>
    <property type="project" value="InterPro"/>
</dbReference>
<evidence type="ECO:0000259" key="9">
    <source>
        <dbReference type="PROSITE" id="PS51330"/>
    </source>
</evidence>
<dbReference type="PROSITE" id="PS51330">
    <property type="entry name" value="DHFR_2"/>
    <property type="match status" value="1"/>
</dbReference>
<evidence type="ECO:0000313" key="11">
    <source>
        <dbReference type="Proteomes" id="UP000655830"/>
    </source>
</evidence>
<dbReference type="GO" id="GO:0006730">
    <property type="term" value="P:one-carbon metabolic process"/>
    <property type="evidence" value="ECO:0007669"/>
    <property type="project" value="UniProtKB-KW"/>
</dbReference>
<dbReference type="Gene3D" id="3.40.430.10">
    <property type="entry name" value="Dihydrofolate Reductase, subunit A"/>
    <property type="match status" value="1"/>
</dbReference>